<gene>
    <name evidence="2" type="ORF">OKIOD_LOCUS9822</name>
</gene>
<evidence type="ECO:0000313" key="3">
    <source>
        <dbReference type="Proteomes" id="UP001158576"/>
    </source>
</evidence>
<accession>A0ABN7SQD6</accession>
<protein>
    <submittedName>
        <fullName evidence="2">Oidioi.mRNA.OKI2018_I69.chr1.g1057.t1.cds</fullName>
    </submittedName>
</protein>
<dbReference type="PANTHER" id="PTHR15881">
    <property type="entry name" value="MARGINAL ZONE B- AND B1-CELL-SPECIFIC PROTEIN"/>
    <property type="match status" value="1"/>
</dbReference>
<feature type="coiled-coil region" evidence="1">
    <location>
        <begin position="264"/>
        <end position="301"/>
    </location>
</feature>
<dbReference type="EMBL" id="OU015566">
    <property type="protein sequence ID" value="CAG5104028.1"/>
    <property type="molecule type" value="Genomic_DNA"/>
</dbReference>
<evidence type="ECO:0000256" key="1">
    <source>
        <dbReference type="SAM" id="Coils"/>
    </source>
</evidence>
<proteinExistence type="predicted"/>
<dbReference type="PANTHER" id="PTHR15881:SF2">
    <property type="entry name" value="MARGINAL ZONE B- AND B1-CELL-SPECIFIC PROTEIN"/>
    <property type="match status" value="1"/>
</dbReference>
<reference evidence="2 3" key="1">
    <citation type="submission" date="2021-04" db="EMBL/GenBank/DDBJ databases">
        <authorList>
            <person name="Bliznina A."/>
        </authorList>
    </citation>
    <scope>NUCLEOTIDE SEQUENCE [LARGE SCALE GENOMIC DNA]</scope>
</reference>
<keyword evidence="1" id="KW-0175">Coiled coil</keyword>
<dbReference type="Proteomes" id="UP001158576">
    <property type="component" value="Chromosome 1"/>
</dbReference>
<name>A0ABN7SQD6_OIKDI</name>
<evidence type="ECO:0000313" key="2">
    <source>
        <dbReference type="EMBL" id="CAG5104028.1"/>
    </source>
</evidence>
<sequence length="301" mass="35746">MAREFIPNEEDPTKNALNYNMKTIKQTKMEKEAQKNFMLKATPEELKIIFEDHRKDFELGQDLALLDDTTDLANMPVMMKSHRCDACRLIALYLGREFWRLEEVYSRYSRKLSEDILYDGLEEFCKVKNWERVGLTQTALGLSKTDGKPILDEWRLTGPGFETWDIRGEVTATSQLWPTRFSKMCMELVETHGEEELYRFWKDVTADSSEEPITSDLDDMFCFRGKNAECNRFRNPSKVKQQPKTKEILEEYKSFEKEINDRRKKEKQRDYENMIKEQERLMELAIERERAKAEAPQKEEL</sequence>
<organism evidence="2 3">
    <name type="scientific">Oikopleura dioica</name>
    <name type="common">Tunicate</name>
    <dbReference type="NCBI Taxonomy" id="34765"/>
    <lineage>
        <taxon>Eukaryota</taxon>
        <taxon>Metazoa</taxon>
        <taxon>Chordata</taxon>
        <taxon>Tunicata</taxon>
        <taxon>Appendicularia</taxon>
        <taxon>Copelata</taxon>
        <taxon>Oikopleuridae</taxon>
        <taxon>Oikopleura</taxon>
    </lineage>
</organism>
<dbReference type="InterPro" id="IPR052682">
    <property type="entry name" value="MZB1"/>
</dbReference>
<keyword evidence="3" id="KW-1185">Reference proteome</keyword>